<dbReference type="AlphaFoldDB" id="A0AAE0FQ33"/>
<protein>
    <submittedName>
        <fullName evidence="1">Uncharacterized protein</fullName>
    </submittedName>
</protein>
<comment type="caution">
    <text evidence="1">The sequence shown here is derived from an EMBL/GenBank/DDBJ whole genome shotgun (WGS) entry which is preliminary data.</text>
</comment>
<accession>A0AAE0FQ33</accession>
<organism evidence="1 2">
    <name type="scientific">Cymbomonas tetramitiformis</name>
    <dbReference type="NCBI Taxonomy" id="36881"/>
    <lineage>
        <taxon>Eukaryota</taxon>
        <taxon>Viridiplantae</taxon>
        <taxon>Chlorophyta</taxon>
        <taxon>Pyramimonadophyceae</taxon>
        <taxon>Pyramimonadales</taxon>
        <taxon>Pyramimonadaceae</taxon>
        <taxon>Cymbomonas</taxon>
    </lineage>
</organism>
<keyword evidence="2" id="KW-1185">Reference proteome</keyword>
<proteinExistence type="predicted"/>
<reference evidence="1 2" key="1">
    <citation type="journal article" date="2015" name="Genome Biol. Evol.">
        <title>Comparative Genomics of a Bacterivorous Green Alga Reveals Evolutionary Causalities and Consequences of Phago-Mixotrophic Mode of Nutrition.</title>
        <authorList>
            <person name="Burns J.A."/>
            <person name="Paasch A."/>
            <person name="Narechania A."/>
            <person name="Kim E."/>
        </authorList>
    </citation>
    <scope>NUCLEOTIDE SEQUENCE [LARGE SCALE GENOMIC DNA]</scope>
    <source>
        <strain evidence="1 2">PLY_AMNH</strain>
    </source>
</reference>
<evidence type="ECO:0000313" key="2">
    <source>
        <dbReference type="Proteomes" id="UP001190700"/>
    </source>
</evidence>
<dbReference type="EMBL" id="LGRX02014914">
    <property type="protein sequence ID" value="KAK3263951.1"/>
    <property type="molecule type" value="Genomic_DNA"/>
</dbReference>
<gene>
    <name evidence="1" type="ORF">CYMTET_27277</name>
</gene>
<sequence length="256" mass="28500">MDTSKLEAGISLCDRTDLHCDFEDQPEGAGEDEVDLRLVQTAISSTSLAREVLAENLFQTDPRCWLDLYVECNGNTTSSTSHTFKHLFARNLNPSFPNYEIATHDIEFEASRTARPALQLRLPADILSDNVPIQLEDAENIFIDEIKLDSKPVSFSTLAFKANDIAPVLTFEENCEGLLPILNRKCLFETRYTFIIKCILLITFHIAFATLHSDNLAMYNVSSSVFSVVSAAALGGDVDFFTWLGYQVTSLSPPCT</sequence>
<dbReference type="Proteomes" id="UP001190700">
    <property type="component" value="Unassembled WGS sequence"/>
</dbReference>
<evidence type="ECO:0000313" key="1">
    <source>
        <dbReference type="EMBL" id="KAK3263951.1"/>
    </source>
</evidence>
<name>A0AAE0FQ33_9CHLO</name>